<name>A0A1H1VYH7_MUCMA</name>
<accession>A0A1H1VYH7</accession>
<evidence type="ECO:0000256" key="1">
    <source>
        <dbReference type="SAM" id="SignalP"/>
    </source>
</evidence>
<feature type="chain" id="PRO_5009263899" evidence="1">
    <location>
        <begin position="19"/>
        <end position="260"/>
    </location>
</feature>
<dbReference type="Pfam" id="PF13715">
    <property type="entry name" value="CarbopepD_reg_2"/>
    <property type="match status" value="1"/>
</dbReference>
<dbReference type="SUPFAM" id="SSF49464">
    <property type="entry name" value="Carboxypeptidase regulatory domain-like"/>
    <property type="match status" value="1"/>
</dbReference>
<dbReference type="OrthoDB" id="714262at2"/>
<dbReference type="AlphaFoldDB" id="A0A1H1VYH7"/>
<dbReference type="EMBL" id="LT629740">
    <property type="protein sequence ID" value="SDS89803.1"/>
    <property type="molecule type" value="Genomic_DNA"/>
</dbReference>
<sequence>MRLTGILLLMLLPLSIFAQHLTGTVIDRSDELPVVFATIAARSEVTVTSYSGQFSLTNVIPGDTIKITCVGYKPYKRIYRKTKADTLLIYLQQSSILLKDVNVRARHNYRQDSINVRRQFSSVFDYKAPGLKDMFITTDPYVYIPYNYIDAPNNATTILSVNLLAVANLLSKNKAPETKLQKTLLLDEENTYVDRSFSKQKITALTNLKGDSLLNFMDDYRPTIAEAKKMTDYEMVLYIKKSYAEFIKNYKQDEKSPFAH</sequence>
<keyword evidence="3" id="KW-1185">Reference proteome</keyword>
<dbReference type="RefSeq" id="WP_091371905.1">
    <property type="nucleotide sequence ID" value="NZ_LT629740.1"/>
</dbReference>
<gene>
    <name evidence="2" type="ORF">SAMN05216490_2044</name>
</gene>
<protein>
    <submittedName>
        <fullName evidence="2">CarboxypepD_reg-like domain-containing protein</fullName>
    </submittedName>
</protein>
<reference evidence="2 3" key="1">
    <citation type="submission" date="2016-10" db="EMBL/GenBank/DDBJ databases">
        <authorList>
            <person name="de Groot N.N."/>
        </authorList>
    </citation>
    <scope>NUCLEOTIDE SEQUENCE [LARGE SCALE GENOMIC DNA]</scope>
    <source>
        <strain evidence="2 3">MP1X4</strain>
    </source>
</reference>
<proteinExistence type="predicted"/>
<evidence type="ECO:0000313" key="2">
    <source>
        <dbReference type="EMBL" id="SDS89803.1"/>
    </source>
</evidence>
<dbReference type="STRING" id="652787.SAMN05216490_2044"/>
<keyword evidence="1" id="KW-0732">Signal</keyword>
<dbReference type="InterPro" id="IPR008969">
    <property type="entry name" value="CarboxyPept-like_regulatory"/>
</dbReference>
<evidence type="ECO:0000313" key="3">
    <source>
        <dbReference type="Proteomes" id="UP000199679"/>
    </source>
</evidence>
<organism evidence="2 3">
    <name type="scientific">Mucilaginibacter mallensis</name>
    <dbReference type="NCBI Taxonomy" id="652787"/>
    <lineage>
        <taxon>Bacteria</taxon>
        <taxon>Pseudomonadati</taxon>
        <taxon>Bacteroidota</taxon>
        <taxon>Sphingobacteriia</taxon>
        <taxon>Sphingobacteriales</taxon>
        <taxon>Sphingobacteriaceae</taxon>
        <taxon>Mucilaginibacter</taxon>
    </lineage>
</organism>
<dbReference type="Proteomes" id="UP000199679">
    <property type="component" value="Chromosome I"/>
</dbReference>
<feature type="signal peptide" evidence="1">
    <location>
        <begin position="1"/>
        <end position="18"/>
    </location>
</feature>